<dbReference type="Proteomes" id="UP001163324">
    <property type="component" value="Chromosome 3"/>
</dbReference>
<sequence>MPGVPSSRGCDACRKQKKKCDQAEPTCARCQRLGIQCTGGGRQRFKFINAGPPSPPEGQGTENNEAGGARGTGVIVPMPRRSGPVVALRHGTRVRDIFLAPSNHDTYLRSRLVSWLKIRDARYDSLVFGSFLTMMPSRVGRSPALDTALEAFYHSHVEDGFNEASLVSVRKHGRALRALRSELIAGNEVTRTELMIAVYLTLVTESKISSTSEKRANHAVILARMLEVYADKPWPTSFETGVAITLYITVLIDALGDCRLSLEPWASTLLDRLFPRVAGPQPPEIMAPYKPKRRWPSLHVRHLTHMVHLARDPANRFDEIQAAYDLVAVDVGVLRDFVCGPPPGSMVPITETREFDNLPDRRLRVGLCSQLTMGLIFGMLFNQMLQEYDAYTSSSSQTATLRSEIESYVDAMGVVAVLSMPERPLGSNYAPPGLCAAWVATRDAERRARMRRLMADFERGFDTVSWAAGMEFWKKKVHHIKLAVRKTRGEDVGDELREVEQMLWENPCHMQ</sequence>
<reference evidence="1" key="1">
    <citation type="submission" date="2022-10" db="EMBL/GenBank/DDBJ databases">
        <title>Complete Genome of Trichothecium roseum strain YXFP-22015, a Plant Pathogen Isolated from Citrus.</title>
        <authorList>
            <person name="Wang Y."/>
            <person name="Zhu L."/>
        </authorList>
    </citation>
    <scope>NUCLEOTIDE SEQUENCE</scope>
    <source>
        <strain evidence="1">YXFP-22015</strain>
    </source>
</reference>
<keyword evidence="2" id="KW-1185">Reference proteome</keyword>
<organism evidence="1 2">
    <name type="scientific">Trichothecium roseum</name>
    <dbReference type="NCBI Taxonomy" id="47278"/>
    <lineage>
        <taxon>Eukaryota</taxon>
        <taxon>Fungi</taxon>
        <taxon>Dikarya</taxon>
        <taxon>Ascomycota</taxon>
        <taxon>Pezizomycotina</taxon>
        <taxon>Sordariomycetes</taxon>
        <taxon>Hypocreomycetidae</taxon>
        <taxon>Hypocreales</taxon>
        <taxon>Hypocreales incertae sedis</taxon>
        <taxon>Trichothecium</taxon>
    </lineage>
</organism>
<comment type="caution">
    <text evidence="1">The sequence shown here is derived from an EMBL/GenBank/DDBJ whole genome shotgun (WGS) entry which is preliminary data.</text>
</comment>
<accession>A0ACC0V3Y7</accession>
<evidence type="ECO:0000313" key="2">
    <source>
        <dbReference type="Proteomes" id="UP001163324"/>
    </source>
</evidence>
<proteinExistence type="predicted"/>
<dbReference type="EMBL" id="CM047942">
    <property type="protein sequence ID" value="KAI9901111.1"/>
    <property type="molecule type" value="Genomic_DNA"/>
</dbReference>
<evidence type="ECO:0000313" key="1">
    <source>
        <dbReference type="EMBL" id="KAI9901111.1"/>
    </source>
</evidence>
<gene>
    <name evidence="1" type="ORF">N3K66_002928</name>
</gene>
<name>A0ACC0V3Y7_9HYPO</name>
<protein>
    <submittedName>
        <fullName evidence="1">Uncharacterized protein</fullName>
    </submittedName>
</protein>